<name>A0A3P6TJB2_LITSI</name>
<dbReference type="PANTHER" id="PTHR10943">
    <property type="entry name" value="26S PROTEASOME NON-ATPASE REGULATORY SUBUNIT"/>
    <property type="match status" value="1"/>
</dbReference>
<dbReference type="SUPFAM" id="SSF48371">
    <property type="entry name" value="ARM repeat"/>
    <property type="match status" value="1"/>
</dbReference>
<organism evidence="5 6">
    <name type="scientific">Litomosoides sigmodontis</name>
    <name type="common">Filarial nematode worm</name>
    <dbReference type="NCBI Taxonomy" id="42156"/>
    <lineage>
        <taxon>Eukaryota</taxon>
        <taxon>Metazoa</taxon>
        <taxon>Ecdysozoa</taxon>
        <taxon>Nematoda</taxon>
        <taxon>Chromadorea</taxon>
        <taxon>Rhabditida</taxon>
        <taxon>Spirurina</taxon>
        <taxon>Spiruromorpha</taxon>
        <taxon>Filarioidea</taxon>
        <taxon>Onchocercidae</taxon>
        <taxon>Litomosoides</taxon>
    </lineage>
</organism>
<dbReference type="Gene3D" id="1.25.10.10">
    <property type="entry name" value="Leucine-rich Repeat Variant"/>
    <property type="match status" value="1"/>
</dbReference>
<dbReference type="OMA" id="GRNVTIC"/>
<gene>
    <name evidence="5" type="ORF">NLS_LOCUS5148</name>
</gene>
<evidence type="ECO:0000313" key="5">
    <source>
        <dbReference type="EMBL" id="VDK81035.1"/>
    </source>
</evidence>
<dbReference type="InterPro" id="IPR002015">
    <property type="entry name" value="Proteasome/cyclosome_rpt"/>
</dbReference>
<feature type="compositionally biased region" description="Basic and acidic residues" evidence="3">
    <location>
        <begin position="385"/>
        <end position="398"/>
    </location>
</feature>
<feature type="compositionally biased region" description="Basic and acidic residues" evidence="3">
    <location>
        <begin position="294"/>
        <end position="304"/>
    </location>
</feature>
<dbReference type="GO" id="GO:0043161">
    <property type="term" value="P:proteasome-mediated ubiquitin-dependent protein catabolic process"/>
    <property type="evidence" value="ECO:0007669"/>
    <property type="project" value="TreeGrafter"/>
</dbReference>
<dbReference type="Proteomes" id="UP000277928">
    <property type="component" value="Unassembled WGS sequence"/>
</dbReference>
<dbReference type="EMBL" id="UYRX01000368">
    <property type="protein sequence ID" value="VDK81035.1"/>
    <property type="molecule type" value="Genomic_DNA"/>
</dbReference>
<dbReference type="STRING" id="42156.A0A3P6TJB2"/>
<dbReference type="Pfam" id="PF01851">
    <property type="entry name" value="PC_rep"/>
    <property type="match status" value="1"/>
</dbReference>
<dbReference type="PANTHER" id="PTHR10943:SF2">
    <property type="entry name" value="26S PROTEASOME NON-ATPASE REGULATORY SUBUNIT 1"/>
    <property type="match status" value="1"/>
</dbReference>
<proteinExistence type="predicted"/>
<dbReference type="OrthoDB" id="261572at2759"/>
<reference evidence="5 6" key="1">
    <citation type="submission" date="2018-08" db="EMBL/GenBank/DDBJ databases">
        <authorList>
            <person name="Laetsch R D."/>
            <person name="Stevens L."/>
            <person name="Kumar S."/>
            <person name="Blaxter L. M."/>
        </authorList>
    </citation>
    <scope>NUCLEOTIDE SEQUENCE [LARGE SCALE GENOMIC DNA]</scope>
</reference>
<evidence type="ECO:0000256" key="3">
    <source>
        <dbReference type="SAM" id="MobiDB-lite"/>
    </source>
</evidence>
<dbReference type="InterPro" id="IPR016024">
    <property type="entry name" value="ARM-type_fold"/>
</dbReference>
<evidence type="ECO:0000313" key="6">
    <source>
        <dbReference type="Proteomes" id="UP000277928"/>
    </source>
</evidence>
<accession>A0A3P6TJB2</accession>
<dbReference type="AlphaFoldDB" id="A0A3P6TJB2"/>
<keyword evidence="2" id="KW-0647">Proteasome</keyword>
<dbReference type="Pfam" id="PF18004">
    <property type="entry name" value="RPN2_C"/>
    <property type="match status" value="1"/>
</dbReference>
<dbReference type="GO" id="GO:0008540">
    <property type="term" value="C:proteasome regulatory particle, base subcomplex"/>
    <property type="evidence" value="ECO:0007669"/>
    <property type="project" value="TreeGrafter"/>
</dbReference>
<dbReference type="InterPro" id="IPR011989">
    <property type="entry name" value="ARM-like"/>
</dbReference>
<protein>
    <recommendedName>
        <fullName evidence="4">26S proteasome regulatory subunit RPN2 C-terminal domain-containing protein</fullName>
    </recommendedName>
</protein>
<dbReference type="GO" id="GO:0034515">
    <property type="term" value="C:proteasome storage granule"/>
    <property type="evidence" value="ECO:0007669"/>
    <property type="project" value="TreeGrafter"/>
</dbReference>
<dbReference type="InterPro" id="IPR040623">
    <property type="entry name" value="RPN2_C"/>
</dbReference>
<feature type="domain" description="26S proteasome regulatory subunit RPN2 C-terminal" evidence="4">
    <location>
        <begin position="225"/>
        <end position="373"/>
    </location>
</feature>
<evidence type="ECO:0000256" key="1">
    <source>
        <dbReference type="ARBA" id="ARBA00022737"/>
    </source>
</evidence>
<evidence type="ECO:0000256" key="2">
    <source>
        <dbReference type="ARBA" id="ARBA00022942"/>
    </source>
</evidence>
<keyword evidence="1" id="KW-0677">Repeat</keyword>
<dbReference type="GO" id="GO:0005634">
    <property type="term" value="C:nucleus"/>
    <property type="evidence" value="ECO:0007669"/>
    <property type="project" value="TreeGrafter"/>
</dbReference>
<evidence type="ECO:0000259" key="4">
    <source>
        <dbReference type="Pfam" id="PF18004"/>
    </source>
</evidence>
<feature type="region of interest" description="Disordered" evidence="3">
    <location>
        <begin position="382"/>
        <end position="407"/>
    </location>
</feature>
<keyword evidence="6" id="KW-1185">Reference proteome</keyword>
<feature type="region of interest" description="Disordered" evidence="3">
    <location>
        <begin position="294"/>
        <end position="314"/>
    </location>
</feature>
<sequence>MFNKTATSFANEMAINLPNAYDFTCFNQPSILLLACSDSDQREDNFEHRFEFLRNCRDVSFIQNLLGDAEQCLSYTGMLAEHFNPHVRYGAAMALGISCAGSGYKEAIALLDPLLNAKENFVRQGAVIALSFILIQQTDSICPKVNEFRRTLTKMITEKGEDSITKLGAILAQGIIDAGGRNVTISLHNRNGHPDMPSVVGTFVFLQYWYWHSLTHFSSLAFKPTCVIGLNLNLEMPKTEFRCNAKPSTFAYPPPLEEKKKEENEKVETAVLSVSHKKKNLILDRSSATAVKEEAKIKDEKAEKDNEEEMEVDTTIKEPEPTNYTLQNPARIVRLQLKTLQMTENNRYKPLKALSQGGIIMLRDKKAGQEKEEIVALAAAGGTRVEGKDSSEEAKPHTPFEISITSY</sequence>